<reference evidence="2" key="1">
    <citation type="journal article" date="2012" name="Nature">
        <title>The oyster genome reveals stress adaptation and complexity of shell formation.</title>
        <authorList>
            <person name="Zhang G."/>
            <person name="Fang X."/>
            <person name="Guo X."/>
            <person name="Li L."/>
            <person name="Luo R."/>
            <person name="Xu F."/>
            <person name="Yang P."/>
            <person name="Zhang L."/>
            <person name="Wang X."/>
            <person name="Qi H."/>
            <person name="Xiong Z."/>
            <person name="Que H."/>
            <person name="Xie Y."/>
            <person name="Holland P.W."/>
            <person name="Paps J."/>
            <person name="Zhu Y."/>
            <person name="Wu F."/>
            <person name="Chen Y."/>
            <person name="Wang J."/>
            <person name="Peng C."/>
            <person name="Meng J."/>
            <person name="Yang L."/>
            <person name="Liu J."/>
            <person name="Wen B."/>
            <person name="Zhang N."/>
            <person name="Huang Z."/>
            <person name="Zhu Q."/>
            <person name="Feng Y."/>
            <person name="Mount A."/>
            <person name="Hedgecock D."/>
            <person name="Xu Z."/>
            <person name="Liu Y."/>
            <person name="Domazet-Loso T."/>
            <person name="Du Y."/>
            <person name="Sun X."/>
            <person name="Zhang S."/>
            <person name="Liu B."/>
            <person name="Cheng P."/>
            <person name="Jiang X."/>
            <person name="Li J."/>
            <person name="Fan D."/>
            <person name="Wang W."/>
            <person name="Fu W."/>
            <person name="Wang T."/>
            <person name="Wang B."/>
            <person name="Zhang J."/>
            <person name="Peng Z."/>
            <person name="Li Y."/>
            <person name="Li N."/>
            <person name="Wang J."/>
            <person name="Chen M."/>
            <person name="He Y."/>
            <person name="Tan F."/>
            <person name="Song X."/>
            <person name="Zheng Q."/>
            <person name="Huang R."/>
            <person name="Yang H."/>
            <person name="Du X."/>
            <person name="Chen L."/>
            <person name="Yang M."/>
            <person name="Gaffney P.M."/>
            <person name="Wang S."/>
            <person name="Luo L."/>
            <person name="She Z."/>
            <person name="Ming Y."/>
            <person name="Huang W."/>
            <person name="Zhang S."/>
            <person name="Huang B."/>
            <person name="Zhang Y."/>
            <person name="Qu T."/>
            <person name="Ni P."/>
            <person name="Miao G."/>
            <person name="Wang J."/>
            <person name="Wang Q."/>
            <person name="Steinberg C.E."/>
            <person name="Wang H."/>
            <person name="Li N."/>
            <person name="Qian L."/>
            <person name="Zhang G."/>
            <person name="Li Y."/>
            <person name="Yang H."/>
            <person name="Liu X."/>
            <person name="Wang J."/>
            <person name="Yin Y."/>
            <person name="Wang J."/>
        </authorList>
    </citation>
    <scope>NUCLEOTIDE SEQUENCE [LARGE SCALE GENOMIC DNA]</scope>
    <source>
        <strain evidence="2">05x7-T-G4-1.051#20</strain>
    </source>
</reference>
<protein>
    <submittedName>
        <fullName evidence="2">TBCC domain-containing protein 1</fullName>
    </submittedName>
</protein>
<dbReference type="GO" id="GO:0031616">
    <property type="term" value="C:spindle pole centrosome"/>
    <property type="evidence" value="ECO:0007669"/>
    <property type="project" value="TreeGrafter"/>
</dbReference>
<proteinExistence type="inferred from homology"/>
<dbReference type="PROSITE" id="PS51329">
    <property type="entry name" value="C_CAP_COFACTOR_C"/>
    <property type="match status" value="1"/>
</dbReference>
<dbReference type="InterPro" id="IPR016098">
    <property type="entry name" value="CAP/MinC_C"/>
</dbReference>
<dbReference type="GO" id="GO:0051661">
    <property type="term" value="P:maintenance of centrosome location"/>
    <property type="evidence" value="ECO:0007669"/>
    <property type="project" value="TreeGrafter"/>
</dbReference>
<name>K1QKQ2_MAGGI</name>
<dbReference type="Gene3D" id="2.160.20.70">
    <property type="match status" value="1"/>
</dbReference>
<dbReference type="EMBL" id="JH819116">
    <property type="protein sequence ID" value="EKC34403.1"/>
    <property type="molecule type" value="Genomic_DNA"/>
</dbReference>
<comment type="similarity">
    <text evidence="1">Belongs to the TBCC family.</text>
</comment>
<dbReference type="InterPro" id="IPR039589">
    <property type="entry name" value="TBCC1"/>
</dbReference>
<sequence length="681" mass="77144">MYFTTCHLLSEDLSAIERVEWDQRFTECSHQSDVDELRSQVSVGTLKFVLYLYLQQLHKVSLKASLVAGDEWPSLKNSQELEGSGRSTPRGNKTLDDHSHMLFVQHNIQEILELLVEPENYSQTHPTESALTTEAVEAIGFLVAGSIDKCRSLIPLLDIATLQTVQHKSGFSKITKTFNLRKLSIWLRDCLVQNPFGISSCIANGRRLSWPMAGEDKEAMAESTTKRGKIATNAHVVPKEHMKGNKIIIMSQVSKQTIARSSGTLEGSSVKIHRSHYSFLYLLSPLRSVTIEKCRNSTIVLGPVEVALYISHCENLTVISAARNVMICGSTSCTLHLLTPNRPVLLGGNEALTLAPYHTFYGTLEEQMAKSGIGVSRNLWDQPLCIGPDHKDTAPVWETLPTQDFFTFNVPFEIVGKTRSIPMPLPPKYQKAISQRQKQIDSWQKTVKESGLAKEQRREFQKLVESRFHVWLSETGHKLSRLWFTLPPSKSINVGDTEEIHGTGTDEDGDMMLRRKTSKCKETGDRSVLTIDTGEDVLKLADHNLDQNWNCLDPIKEKNFKVCQLDWVTESPTSVVYDDKLTIGFFKTVYKLLMNFPAKSLYISLEKRYIFTLEDKDVVAPAFDYFCECLEALMETTSNNGVEFHYKEIPVDFPQYFTYNRTKELVGFLTVFDSSNHILTY</sequence>
<dbReference type="PANTHER" id="PTHR16052:SF0">
    <property type="entry name" value="TBCC DOMAIN-CONTAINING PROTEIN 1"/>
    <property type="match status" value="1"/>
</dbReference>
<evidence type="ECO:0000256" key="1">
    <source>
        <dbReference type="ARBA" id="ARBA00008848"/>
    </source>
</evidence>
<dbReference type="InterPro" id="IPR012945">
    <property type="entry name" value="Tubulin-bd_cofactor_C_dom"/>
</dbReference>
<accession>K1QKQ2</accession>
<organism evidence="2">
    <name type="scientific">Magallana gigas</name>
    <name type="common">Pacific oyster</name>
    <name type="synonym">Crassostrea gigas</name>
    <dbReference type="NCBI Taxonomy" id="29159"/>
    <lineage>
        <taxon>Eukaryota</taxon>
        <taxon>Metazoa</taxon>
        <taxon>Spiralia</taxon>
        <taxon>Lophotrochozoa</taxon>
        <taxon>Mollusca</taxon>
        <taxon>Bivalvia</taxon>
        <taxon>Autobranchia</taxon>
        <taxon>Pteriomorphia</taxon>
        <taxon>Ostreida</taxon>
        <taxon>Ostreoidea</taxon>
        <taxon>Ostreidae</taxon>
        <taxon>Magallana</taxon>
    </lineage>
</organism>
<dbReference type="HOGENOM" id="CLU_403997_0_0_1"/>
<dbReference type="Pfam" id="PF07986">
    <property type="entry name" value="TBCC"/>
    <property type="match status" value="1"/>
</dbReference>
<evidence type="ECO:0000313" key="2">
    <source>
        <dbReference type="EMBL" id="EKC34403.1"/>
    </source>
</evidence>
<dbReference type="InterPro" id="IPR017901">
    <property type="entry name" value="C-CAP_CF_C-like"/>
</dbReference>
<dbReference type="PANTHER" id="PTHR16052">
    <property type="entry name" value="TBCC DOMAIN-CONTAINING PROTEIN 1"/>
    <property type="match status" value="1"/>
</dbReference>
<dbReference type="InParanoid" id="K1QKQ2"/>
<dbReference type="GO" id="GO:0051684">
    <property type="term" value="P:maintenance of Golgi location"/>
    <property type="evidence" value="ECO:0007669"/>
    <property type="project" value="TreeGrafter"/>
</dbReference>
<gene>
    <name evidence="2" type="ORF">CGI_10025763</name>
</gene>
<dbReference type="AlphaFoldDB" id="K1QKQ2"/>